<evidence type="ECO:0000256" key="4">
    <source>
        <dbReference type="ARBA" id="ARBA00023136"/>
    </source>
</evidence>
<dbReference type="PANTHER" id="PTHR19305">
    <property type="entry name" value="SYNAPTOSOMAL ASSOCIATED PROTEIN"/>
    <property type="match status" value="1"/>
</dbReference>
<dbReference type="InterPro" id="IPR000727">
    <property type="entry name" value="T_SNARE_dom"/>
</dbReference>
<feature type="domain" description="T-SNARE coiled-coil homology" evidence="6">
    <location>
        <begin position="18"/>
        <end position="80"/>
    </location>
</feature>
<dbReference type="EMBL" id="HBIC01040153">
    <property type="protein sequence ID" value="CAE0291782.1"/>
    <property type="molecule type" value="Transcribed_RNA"/>
</dbReference>
<accession>A0A7S3HCT8</accession>
<evidence type="ECO:0000313" key="7">
    <source>
        <dbReference type="EMBL" id="CAE0291782.1"/>
    </source>
</evidence>
<dbReference type="Gene3D" id="1.20.5.110">
    <property type="match status" value="2"/>
</dbReference>
<comment type="subcellular location">
    <subcellularLocation>
        <location evidence="1">Membrane</location>
    </subcellularLocation>
</comment>
<evidence type="ECO:0000259" key="6">
    <source>
        <dbReference type="PROSITE" id="PS50192"/>
    </source>
</evidence>
<dbReference type="SUPFAM" id="SSF58038">
    <property type="entry name" value="SNARE fusion complex"/>
    <property type="match status" value="2"/>
</dbReference>
<feature type="region of interest" description="Disordered" evidence="5">
    <location>
        <begin position="15"/>
        <end position="44"/>
    </location>
</feature>
<comment type="similarity">
    <text evidence="2">Belongs to the SNAP-25 family.</text>
</comment>
<feature type="compositionally biased region" description="Basic and acidic residues" evidence="5">
    <location>
        <begin position="15"/>
        <end position="36"/>
    </location>
</feature>
<dbReference type="AlphaFoldDB" id="A0A7S3HCT8"/>
<sequence length="354" mass="39654">MTTVDRRAANLKKLREADELQEKTKESIARSQRMAEEAEGLGAQTLDELRRQGEQMNDINAELDAVDAKLDTSKSLQAKFDAWAGNWFGGKRRMAAKEAAQDIKTMSQADHFAIKEVFQHEKFDLLTRQWQENGMVLCTDTSIPCNDVFDPVQAEQMENSRWIVDFTLSGIDSDGWTYAFDLKTLNKVGSGDAAPKWNSYVRRRKWRMVDRTGKGGAASGLDELHQRNDERKLKANNNRPVEKIGYVTRNKQAEGMKASGFSSAAMMGKQDPDQDLDEESAAGLSRLRQNDSEIDSGVAQLSRTIDTLGSIGAAMKDEVLSQNAKLERMENSMQRGTEKQVGVNSVLRQHLKSN</sequence>
<dbReference type="GO" id="GO:0005484">
    <property type="term" value="F:SNAP receptor activity"/>
    <property type="evidence" value="ECO:0007669"/>
    <property type="project" value="InterPro"/>
</dbReference>
<dbReference type="Pfam" id="PF12352">
    <property type="entry name" value="V-SNARE_C"/>
    <property type="match status" value="1"/>
</dbReference>
<protein>
    <recommendedName>
        <fullName evidence="6">t-SNARE coiled-coil homology domain-containing protein</fullName>
    </recommendedName>
</protein>
<keyword evidence="3" id="KW-0813">Transport</keyword>
<dbReference type="SMART" id="SM00397">
    <property type="entry name" value="t_SNARE"/>
    <property type="match status" value="2"/>
</dbReference>
<organism evidence="7">
    <name type="scientific">Spumella elongata</name>
    <dbReference type="NCBI Taxonomy" id="89044"/>
    <lineage>
        <taxon>Eukaryota</taxon>
        <taxon>Sar</taxon>
        <taxon>Stramenopiles</taxon>
        <taxon>Ochrophyta</taxon>
        <taxon>Chrysophyceae</taxon>
        <taxon>Chromulinales</taxon>
        <taxon>Chromulinaceae</taxon>
        <taxon>Spumella</taxon>
    </lineage>
</organism>
<dbReference type="GO" id="GO:0031201">
    <property type="term" value="C:SNARE complex"/>
    <property type="evidence" value="ECO:0007669"/>
    <property type="project" value="InterPro"/>
</dbReference>
<dbReference type="GO" id="GO:0005886">
    <property type="term" value="C:plasma membrane"/>
    <property type="evidence" value="ECO:0007669"/>
    <property type="project" value="TreeGrafter"/>
</dbReference>
<dbReference type="CDD" id="cd15861">
    <property type="entry name" value="SNARE_SNAP25N_23N_29N_SEC9N"/>
    <property type="match status" value="1"/>
</dbReference>
<dbReference type="PANTHER" id="PTHR19305:SF9">
    <property type="entry name" value="SYNAPTOSOMAL-ASSOCIATED PROTEIN 29"/>
    <property type="match status" value="1"/>
</dbReference>
<proteinExistence type="inferred from homology"/>
<feature type="domain" description="T-SNARE coiled-coil homology" evidence="6">
    <location>
        <begin position="288"/>
        <end position="334"/>
    </location>
</feature>
<evidence type="ECO:0000256" key="3">
    <source>
        <dbReference type="ARBA" id="ARBA00022448"/>
    </source>
</evidence>
<evidence type="ECO:0000256" key="1">
    <source>
        <dbReference type="ARBA" id="ARBA00004370"/>
    </source>
</evidence>
<evidence type="ECO:0000256" key="2">
    <source>
        <dbReference type="ARBA" id="ARBA00009480"/>
    </source>
</evidence>
<keyword evidence="4" id="KW-0472">Membrane</keyword>
<dbReference type="CDD" id="cd15841">
    <property type="entry name" value="SNARE_Qc"/>
    <property type="match status" value="1"/>
</dbReference>
<name>A0A7S3HCT8_9STRA</name>
<dbReference type="PROSITE" id="PS50192">
    <property type="entry name" value="T_SNARE"/>
    <property type="match status" value="2"/>
</dbReference>
<gene>
    <name evidence="7" type="ORF">SELO1098_LOCUS20628</name>
</gene>
<evidence type="ECO:0000256" key="5">
    <source>
        <dbReference type="SAM" id="MobiDB-lite"/>
    </source>
</evidence>
<dbReference type="InterPro" id="IPR044766">
    <property type="entry name" value="NPSN/SNAP25-like_N_SNARE"/>
</dbReference>
<reference evidence="7" key="1">
    <citation type="submission" date="2021-01" db="EMBL/GenBank/DDBJ databases">
        <authorList>
            <person name="Corre E."/>
            <person name="Pelletier E."/>
            <person name="Niang G."/>
            <person name="Scheremetjew M."/>
            <person name="Finn R."/>
            <person name="Kale V."/>
            <person name="Holt S."/>
            <person name="Cochrane G."/>
            <person name="Meng A."/>
            <person name="Brown T."/>
            <person name="Cohen L."/>
        </authorList>
    </citation>
    <scope>NUCLEOTIDE SEQUENCE</scope>
    <source>
        <strain evidence="7">CCAP 955/1</strain>
    </source>
</reference>